<proteinExistence type="predicted"/>
<name>A0ABR8FM51_9NOST</name>
<comment type="caution">
    <text evidence="2">The sequence shown here is derived from an EMBL/GenBank/DDBJ whole genome shotgun (WGS) entry which is preliminary data.</text>
</comment>
<dbReference type="RefSeq" id="WP_190720744.1">
    <property type="nucleotide sequence ID" value="NZ_JACJST010000044.1"/>
</dbReference>
<feature type="transmembrane region" description="Helical" evidence="1">
    <location>
        <begin position="30"/>
        <end position="48"/>
    </location>
</feature>
<evidence type="ECO:0000313" key="2">
    <source>
        <dbReference type="EMBL" id="MBD2571272.1"/>
    </source>
</evidence>
<keyword evidence="1" id="KW-0472">Membrane</keyword>
<keyword evidence="1" id="KW-0812">Transmembrane</keyword>
<feature type="transmembrane region" description="Helical" evidence="1">
    <location>
        <begin position="98"/>
        <end position="118"/>
    </location>
</feature>
<dbReference type="NCBIfam" id="NF038305">
    <property type="entry name" value="HpsJ_fam"/>
    <property type="match status" value="1"/>
</dbReference>
<evidence type="ECO:0000256" key="1">
    <source>
        <dbReference type="SAM" id="Phobius"/>
    </source>
</evidence>
<evidence type="ECO:0000313" key="3">
    <source>
        <dbReference type="Proteomes" id="UP000640531"/>
    </source>
</evidence>
<keyword evidence="1" id="KW-1133">Transmembrane helix</keyword>
<sequence>MTKQKQERLPKKPIEITDGIENLSFSLLQLLGYILLIFSLIDYLAILIPPRLTNPAWEFQAIGQMVDHVWSILLGLTFIFLHNKGSILKPRQLPILKFLSWVSLIIGIFYLLMLPLGINNSLTLYRNINNQFLTQQGQQQEQLQKVTEKLKTTNSPQELNNLARILNLPNENGVSQSPQELKNKISQQIQTVAQNSAATANAAKREQIKNLLKSAVRINLGTIISGVCLIMLWNWTRWIRIIDKNLG</sequence>
<accession>A0ABR8FM51</accession>
<gene>
    <name evidence="2" type="ORF">H6G59_25990</name>
</gene>
<reference evidence="2 3" key="1">
    <citation type="journal article" date="2020" name="ISME J.">
        <title>Comparative genomics reveals insights into cyanobacterial evolution and habitat adaptation.</title>
        <authorList>
            <person name="Chen M.Y."/>
            <person name="Teng W.K."/>
            <person name="Zhao L."/>
            <person name="Hu C.X."/>
            <person name="Zhou Y.K."/>
            <person name="Han B.P."/>
            <person name="Song L.R."/>
            <person name="Shu W.S."/>
        </authorList>
    </citation>
    <scope>NUCLEOTIDE SEQUENCE [LARGE SCALE GENOMIC DNA]</scope>
    <source>
        <strain evidence="2 3">FACHB-196</strain>
    </source>
</reference>
<organism evidence="2 3">
    <name type="scientific">Anabaena lutea FACHB-196</name>
    <dbReference type="NCBI Taxonomy" id="2692881"/>
    <lineage>
        <taxon>Bacteria</taxon>
        <taxon>Bacillati</taxon>
        <taxon>Cyanobacteriota</taxon>
        <taxon>Cyanophyceae</taxon>
        <taxon>Nostocales</taxon>
        <taxon>Nostocaceae</taxon>
        <taxon>Anabaena</taxon>
    </lineage>
</organism>
<dbReference type="Proteomes" id="UP000640531">
    <property type="component" value="Unassembled WGS sequence"/>
</dbReference>
<dbReference type="InterPro" id="IPR047709">
    <property type="entry name" value="HpsJ-like"/>
</dbReference>
<keyword evidence="3" id="KW-1185">Reference proteome</keyword>
<feature type="transmembrane region" description="Helical" evidence="1">
    <location>
        <begin position="215"/>
        <end position="235"/>
    </location>
</feature>
<dbReference type="EMBL" id="JACJST010000044">
    <property type="protein sequence ID" value="MBD2571272.1"/>
    <property type="molecule type" value="Genomic_DNA"/>
</dbReference>
<protein>
    <submittedName>
        <fullName evidence="2">Uncharacterized protein</fullName>
    </submittedName>
</protein>
<feature type="transmembrane region" description="Helical" evidence="1">
    <location>
        <begin position="68"/>
        <end position="86"/>
    </location>
</feature>